<proteinExistence type="predicted"/>
<evidence type="ECO:0000313" key="1">
    <source>
        <dbReference type="EMBL" id="CCQ19180.1"/>
    </source>
</evidence>
<sequence length="144" mass="16613">MEVKYVAIHHRELDTYILVPKKWPKRANSLILALAEQIIVQFNKMSPVVKMCDIPTRLICRVDDSEFYYIFKKVSKEEMIGAFVYNIVVPDSNKDIEIEIFSGQYLDRISWSGDGIRAIPSTHQSRKQEDICNVCGRVIGEKSC</sequence>
<gene>
    <name evidence="1" type="primary">CskBV14.2</name>
    <name evidence="1" type="ORF">CSKBV_14.2</name>
</gene>
<evidence type="ECO:0008006" key="2">
    <source>
        <dbReference type="Google" id="ProtNLM"/>
    </source>
</evidence>
<protein>
    <recommendedName>
        <fullName evidence="2">BV8 family protein</fullName>
    </recommendedName>
</protein>
<organism evidence="1">
    <name type="scientific">Cotesia sesamiae Kitale bracovirus</name>
    <dbReference type="NCBI Taxonomy" id="452648"/>
    <lineage>
        <taxon>Viruses</taxon>
        <taxon>Viruses incertae sedis</taxon>
        <taxon>Polydnaviriformidae</taxon>
        <taxon>Bracoviriform</taxon>
        <taxon>Cotesia sesamiae bracovirus</taxon>
    </lineage>
</organism>
<reference evidence="1" key="1">
    <citation type="journal article" date="2013" name="PLoS ONE">
        <title>Adaptive selection on bracovirus genomes drives the specialization of cotesia parasitoid wasps.</title>
        <authorList>
            <person name="Jancek S."/>
            <person name="Bezier A."/>
            <person name="Gayral P."/>
            <person name="Paillusson C."/>
            <person name="Kaiser L."/>
            <person name="Dupas S."/>
            <person name="Le Ru B.P."/>
            <person name="Barbe V."/>
            <person name="Periquet G."/>
            <person name="Drezen J.-M."/>
            <person name="Herniou E.A."/>
        </authorList>
    </citation>
    <scope>NUCLEOTIDE SEQUENCE</scope>
    <source>
        <strain evidence="1">Kitale</strain>
    </source>
</reference>
<name>S0DKW2_9VIRU</name>
<accession>S0DKW2</accession>
<dbReference type="EMBL" id="HF562915">
    <property type="protein sequence ID" value="CCQ19180.1"/>
    <property type="molecule type" value="Genomic_DNA"/>
</dbReference>